<evidence type="ECO:0000313" key="4">
    <source>
        <dbReference type="Proteomes" id="UP000244892"/>
    </source>
</evidence>
<evidence type="ECO:0000259" key="2">
    <source>
        <dbReference type="Pfam" id="PF13476"/>
    </source>
</evidence>
<dbReference type="AlphaFoldDB" id="A0A2U8FP00"/>
<keyword evidence="4" id="KW-1185">Reference proteome</keyword>
<dbReference type="EMBL" id="CP029210">
    <property type="protein sequence ID" value="AWI52772.1"/>
    <property type="molecule type" value="Genomic_DNA"/>
</dbReference>
<dbReference type="KEGG" id="aon:DEH84_04555"/>
<dbReference type="Proteomes" id="UP000244892">
    <property type="component" value="Chromosome"/>
</dbReference>
<sequence>MLLRELRVEQLRQFREPYVLGALSPGLNLLTGPNEAGKSTLVRAIRAAFFERHRSTTMQDLQPWGDSGAAPAIDLRFEHAGVPYVLSKRFVHRKRCDLSVGAQKLDGTDAEDHLARLLGFDFALKGASKPDHWGIPGLLWIEQGCAQELHASVAHAADHLRGALGGQTDELASSLGDAVLERVAARRAELLTPGTGKPAGAYRQAQADEAEWRAALAEIDGRLTTYQAQVDELAALRAEHQRDEREQPWLALRRRQEVAETALKDVASWQAELMRVEAQAQELSQRRTLLQDQLEANRRTEEAQERRVAQLVTRRARVSEVREQVEAARLRAQQADVALGAARAAHQAAQRAARRHELHQQHTEALRQSAEQQALLDQARDHAARLQALRAQTVPVVIPPADVKALSAALDGLRDLAVQESVLATRMEVRLQPGQRVYLNGEALEGEAVRSLLDDTEIDVPGVGTLRLRPGGRDLASLAATRREHETRLTDLCERWQLQQRSPGLLDEAQARNQAAVAHAAELAQAEQTLRLLAPQGVEALEGRLAAGRLRAQALATELSVLSPAAQIEQAGHADEPQADAVVLAEQRRQAEAAEMQALREQQETQLALQTAREALATAEAALHHDEAECQRLAAELADPQRQAAREQARRQLAEVVAQVDDLARRVASQRERIDAAQPEALQRDVTRFRQSADLALARHRERHEQLIRLESTLQAEGTQGLAEHRADLQARLTQVQRRLAEYQLRAEALTLLQQRLQVHRQALTARLQAPLQAHLQRYLRLLFPQARIELDEHLHPRLLARGQPGAEEHADVHALSFGAREQLGIISRLAYADLLREAGRPTLIILDDALVHTDPARLDAMKRVLLDAAERHQILLFSCHPELWQDLGVPERRIDRARLSAGAC</sequence>
<reference evidence="3 4" key="1">
    <citation type="submission" date="2018-05" db="EMBL/GenBank/DDBJ databases">
        <title>complete genome sequence of Aquabacterium olei NBRC 110486.</title>
        <authorList>
            <person name="Tang B."/>
            <person name="Chang J."/>
            <person name="Zhang L."/>
            <person name="Yang H."/>
        </authorList>
    </citation>
    <scope>NUCLEOTIDE SEQUENCE [LARGE SCALE GENOMIC DNA]</scope>
    <source>
        <strain evidence="3 4">NBRC 110486</strain>
    </source>
</reference>
<evidence type="ECO:0000256" key="1">
    <source>
        <dbReference type="SAM" id="Coils"/>
    </source>
</evidence>
<dbReference type="PANTHER" id="PTHR41259:SF1">
    <property type="entry name" value="DOUBLE-STRAND BREAK REPAIR RAD50 ATPASE, PUTATIVE-RELATED"/>
    <property type="match status" value="1"/>
</dbReference>
<dbReference type="GO" id="GO:0006302">
    <property type="term" value="P:double-strand break repair"/>
    <property type="evidence" value="ECO:0007669"/>
    <property type="project" value="InterPro"/>
</dbReference>
<dbReference type="PANTHER" id="PTHR41259">
    <property type="entry name" value="DOUBLE-STRAND BREAK REPAIR RAD50 ATPASE, PUTATIVE-RELATED"/>
    <property type="match status" value="1"/>
</dbReference>
<accession>A0A2U8FP00</accession>
<protein>
    <submittedName>
        <fullName evidence="3">GTP-binding protein</fullName>
    </submittedName>
</protein>
<proteinExistence type="predicted"/>
<dbReference type="GO" id="GO:0016887">
    <property type="term" value="F:ATP hydrolysis activity"/>
    <property type="evidence" value="ECO:0007669"/>
    <property type="project" value="InterPro"/>
</dbReference>
<feature type="coiled-coil region" evidence="1">
    <location>
        <begin position="726"/>
        <end position="753"/>
    </location>
</feature>
<dbReference type="OrthoDB" id="9764467at2"/>
<dbReference type="Pfam" id="PF13476">
    <property type="entry name" value="AAA_23"/>
    <property type="match status" value="1"/>
</dbReference>
<dbReference type="Gene3D" id="3.40.50.300">
    <property type="entry name" value="P-loop containing nucleotide triphosphate hydrolases"/>
    <property type="match status" value="2"/>
</dbReference>
<feature type="domain" description="Rad50/SbcC-type AAA" evidence="2">
    <location>
        <begin position="6"/>
        <end position="55"/>
    </location>
</feature>
<feature type="coiled-coil region" evidence="1">
    <location>
        <begin position="582"/>
        <end position="673"/>
    </location>
</feature>
<dbReference type="InterPro" id="IPR038729">
    <property type="entry name" value="Rad50/SbcC_AAA"/>
</dbReference>
<feature type="coiled-coil region" evidence="1">
    <location>
        <begin position="223"/>
        <end position="300"/>
    </location>
</feature>
<name>A0A2U8FP00_9BURK</name>
<evidence type="ECO:0000313" key="3">
    <source>
        <dbReference type="EMBL" id="AWI52772.1"/>
    </source>
</evidence>
<dbReference type="InterPro" id="IPR027417">
    <property type="entry name" value="P-loop_NTPase"/>
</dbReference>
<dbReference type="RefSeq" id="WP_109035170.1">
    <property type="nucleotide sequence ID" value="NZ_CP029210.1"/>
</dbReference>
<keyword evidence="1" id="KW-0175">Coiled coil</keyword>
<dbReference type="SUPFAM" id="SSF52540">
    <property type="entry name" value="P-loop containing nucleoside triphosphate hydrolases"/>
    <property type="match status" value="1"/>
</dbReference>
<organism evidence="3 4">
    <name type="scientific">Aquabacterium olei</name>
    <dbReference type="NCBI Taxonomy" id="1296669"/>
    <lineage>
        <taxon>Bacteria</taxon>
        <taxon>Pseudomonadati</taxon>
        <taxon>Pseudomonadota</taxon>
        <taxon>Betaproteobacteria</taxon>
        <taxon>Burkholderiales</taxon>
        <taxon>Aquabacterium</taxon>
    </lineage>
</organism>
<gene>
    <name evidence="3" type="ORF">DEH84_04555</name>
</gene>